<dbReference type="STRING" id="73230.A0A2B7ZED5"/>
<evidence type="ECO:0000256" key="2">
    <source>
        <dbReference type="SAM" id="MobiDB-lite"/>
    </source>
</evidence>
<dbReference type="GO" id="GO:0070773">
    <property type="term" value="F:protein-N-terminal glutamine amidohydrolase activity"/>
    <property type="evidence" value="ECO:0007669"/>
    <property type="project" value="InterPro"/>
</dbReference>
<comment type="caution">
    <text evidence="4">The sequence shown here is derived from an EMBL/GenBank/DDBJ whole genome shotgun (WGS) entry which is preliminary data.</text>
</comment>
<dbReference type="PANTHER" id="PTHR11750:SF26">
    <property type="entry name" value="PROTEIN N-TERMINAL AMIDASE"/>
    <property type="match status" value="1"/>
</dbReference>
<dbReference type="InterPro" id="IPR036526">
    <property type="entry name" value="C-N_Hydrolase_sf"/>
</dbReference>
<protein>
    <submittedName>
        <fullName evidence="4">Protein N-terminal amidase</fullName>
    </submittedName>
</protein>
<evidence type="ECO:0000259" key="3">
    <source>
        <dbReference type="Pfam" id="PF00795"/>
    </source>
</evidence>
<keyword evidence="5" id="KW-1185">Reference proteome</keyword>
<feature type="region of interest" description="Disordered" evidence="2">
    <location>
        <begin position="123"/>
        <end position="238"/>
    </location>
</feature>
<feature type="compositionally biased region" description="Basic and acidic residues" evidence="2">
    <location>
        <begin position="158"/>
        <end position="187"/>
    </location>
</feature>
<dbReference type="GO" id="GO:0030163">
    <property type="term" value="P:protein catabolic process"/>
    <property type="evidence" value="ECO:0007669"/>
    <property type="project" value="TreeGrafter"/>
</dbReference>
<feature type="domain" description="CN hydrolase" evidence="3">
    <location>
        <begin position="2"/>
        <end position="121"/>
    </location>
</feature>
<dbReference type="Proteomes" id="UP000226031">
    <property type="component" value="Unassembled WGS sequence"/>
</dbReference>
<dbReference type="Gene3D" id="3.60.110.10">
    <property type="entry name" value="Carbon-nitrogen hydrolase"/>
    <property type="match status" value="2"/>
</dbReference>
<sequence>MRIATLQLSPRLGDVEGNIRRANALVDNLEKRLMGLKCEGEREGGRRGGGGVPAGAGAGAAAGLLDVLVLPEMAFTGYNFPSLQAIRPYLEPTESGPTAQWARSTARRLGCVVCVGYPELAEAGAGAGDKSNLETSPSAYLPPTSSSLTSDMHMAAGNKDRDEPPEAVRHHANGDRKENKPEVEAKTTHNGSMKSTNEEGSGNGNDIITSPNNNDNNDNNDSNNENTTTPPSRFNSALIVSPTGSTLYNYQKRFLYYTDEPWAAEGRNGKGFLHLQLPSTTTTTSPNTAPTAIGICMDINPYKFLTPWTTYEFATHVLTSGAKLVLLPMAWLTLLRPVELEALDDGSLAHHRPDLETFKYWIMRFWPLVARRKGNAGKGEGGKEEVILVFANRVGVEEGGIKIGEDGDGVARYAGSSCVVGIRRKGKGKGDDVVSAAAAAAAGSEGGDGMSSTGGGGGGLGEEAEIVVWEMLGRAEEGVCLVDTDAEPKMVFRMREPGGDDDDGGDGDESS</sequence>
<dbReference type="PANTHER" id="PTHR11750">
    <property type="entry name" value="PROTEIN N-TERMINAL AMIDASE"/>
    <property type="match status" value="1"/>
</dbReference>
<evidence type="ECO:0000313" key="5">
    <source>
        <dbReference type="Proteomes" id="UP000226031"/>
    </source>
</evidence>
<keyword evidence="1" id="KW-0175">Coiled coil</keyword>
<gene>
    <name evidence="4" type="ORF">GX50_04873</name>
</gene>
<dbReference type="GO" id="GO:0008418">
    <property type="term" value="F:protein-N-terminal asparagine amidohydrolase activity"/>
    <property type="evidence" value="ECO:0007669"/>
    <property type="project" value="InterPro"/>
</dbReference>
<name>A0A2B7ZED5_9EURO</name>
<feature type="compositionally biased region" description="Polar residues" evidence="2">
    <location>
        <begin position="188"/>
        <end position="200"/>
    </location>
</feature>
<feature type="coiled-coil region" evidence="1">
    <location>
        <begin position="12"/>
        <end position="39"/>
    </location>
</feature>
<dbReference type="AlphaFoldDB" id="A0A2B7ZED5"/>
<dbReference type="Pfam" id="PF00795">
    <property type="entry name" value="CN_hydrolase"/>
    <property type="match status" value="1"/>
</dbReference>
<feature type="compositionally biased region" description="Low complexity" evidence="2">
    <location>
        <begin position="205"/>
        <end position="232"/>
    </location>
</feature>
<feature type="compositionally biased region" description="Polar residues" evidence="2">
    <location>
        <begin position="133"/>
        <end position="150"/>
    </location>
</feature>
<organism evidence="4 5">
    <name type="scientific">[Emmonsia] crescens</name>
    <dbReference type="NCBI Taxonomy" id="73230"/>
    <lineage>
        <taxon>Eukaryota</taxon>
        <taxon>Fungi</taxon>
        <taxon>Dikarya</taxon>
        <taxon>Ascomycota</taxon>
        <taxon>Pezizomycotina</taxon>
        <taxon>Eurotiomycetes</taxon>
        <taxon>Eurotiomycetidae</taxon>
        <taxon>Onygenales</taxon>
        <taxon>Ajellomycetaceae</taxon>
        <taxon>Emergomyces</taxon>
    </lineage>
</organism>
<accession>A0A2B7ZED5</accession>
<evidence type="ECO:0000256" key="1">
    <source>
        <dbReference type="SAM" id="Coils"/>
    </source>
</evidence>
<dbReference type="InterPro" id="IPR039703">
    <property type="entry name" value="Nta1"/>
</dbReference>
<dbReference type="SUPFAM" id="SSF56317">
    <property type="entry name" value="Carbon-nitrogen hydrolase"/>
    <property type="match status" value="2"/>
</dbReference>
<evidence type="ECO:0000313" key="4">
    <source>
        <dbReference type="EMBL" id="PGH32336.1"/>
    </source>
</evidence>
<dbReference type="EMBL" id="PDND01000096">
    <property type="protein sequence ID" value="PGH32336.1"/>
    <property type="molecule type" value="Genomic_DNA"/>
</dbReference>
<proteinExistence type="predicted"/>
<reference evidence="4 5" key="1">
    <citation type="submission" date="2017-10" db="EMBL/GenBank/DDBJ databases">
        <title>Comparative genomics in systemic dimorphic fungi from Ajellomycetaceae.</title>
        <authorList>
            <person name="Munoz J.F."/>
            <person name="Mcewen J.G."/>
            <person name="Clay O.K."/>
            <person name="Cuomo C.A."/>
        </authorList>
    </citation>
    <scope>NUCLEOTIDE SEQUENCE [LARGE SCALE GENOMIC DNA]</scope>
    <source>
        <strain evidence="4 5">UAMH4076</strain>
    </source>
</reference>
<dbReference type="InterPro" id="IPR003010">
    <property type="entry name" value="C-N_Hydrolase"/>
</dbReference>